<dbReference type="AlphaFoldDB" id="A0A0P6WFE3"/>
<accession>A0A0P6WFE3</accession>
<proteinExistence type="inferred from homology"/>
<evidence type="ECO:0000259" key="7">
    <source>
        <dbReference type="Pfam" id="PF02771"/>
    </source>
</evidence>
<gene>
    <name evidence="8" type="ORF">ABB55_14855</name>
</gene>
<name>A0A0P6WFE3_9HYPH</name>
<evidence type="ECO:0000256" key="5">
    <source>
        <dbReference type="ARBA" id="ARBA00023002"/>
    </source>
</evidence>
<dbReference type="RefSeq" id="WP_054359501.1">
    <property type="nucleotide sequence ID" value="NZ_LJYW01000001.1"/>
</dbReference>
<dbReference type="Proteomes" id="UP000048984">
    <property type="component" value="Unassembled WGS sequence"/>
</dbReference>
<dbReference type="Pfam" id="PF00441">
    <property type="entry name" value="Acyl-CoA_dh_1"/>
    <property type="match status" value="1"/>
</dbReference>
<dbReference type="InterPro" id="IPR009075">
    <property type="entry name" value="AcylCo_DH/oxidase_C"/>
</dbReference>
<evidence type="ECO:0000259" key="6">
    <source>
        <dbReference type="Pfam" id="PF00441"/>
    </source>
</evidence>
<dbReference type="EMBL" id="LJYW01000001">
    <property type="protein sequence ID" value="KPL53336.1"/>
    <property type="molecule type" value="Genomic_DNA"/>
</dbReference>
<evidence type="ECO:0000256" key="3">
    <source>
        <dbReference type="ARBA" id="ARBA00022630"/>
    </source>
</evidence>
<evidence type="ECO:0000256" key="4">
    <source>
        <dbReference type="ARBA" id="ARBA00022827"/>
    </source>
</evidence>
<dbReference type="Pfam" id="PF02771">
    <property type="entry name" value="Acyl-CoA_dh_N"/>
    <property type="match status" value="1"/>
</dbReference>
<keyword evidence="5" id="KW-0560">Oxidoreductase</keyword>
<reference evidence="8 9" key="2">
    <citation type="submission" date="2015-10" db="EMBL/GenBank/DDBJ databases">
        <title>Draft Genome Sequence of Prosthecomicrobium hirschii ATCC 27832.</title>
        <authorList>
            <person name="Daniel J."/>
            <person name="Givan S.A."/>
            <person name="Brun Y.V."/>
            <person name="Brown P.J."/>
        </authorList>
    </citation>
    <scope>NUCLEOTIDE SEQUENCE [LARGE SCALE GENOMIC DNA]</scope>
    <source>
        <strain evidence="8 9">16</strain>
    </source>
</reference>
<dbReference type="Gene3D" id="2.40.110.10">
    <property type="entry name" value="Butyryl-CoA Dehydrogenase, subunit A, domain 2"/>
    <property type="match status" value="1"/>
</dbReference>
<dbReference type="STRING" id="665126.ABB55_14855"/>
<dbReference type="SUPFAM" id="SSF47203">
    <property type="entry name" value="Acyl-CoA dehydrogenase C-terminal domain-like"/>
    <property type="match status" value="1"/>
</dbReference>
<dbReference type="PANTHER" id="PTHR43884">
    <property type="entry name" value="ACYL-COA DEHYDROGENASE"/>
    <property type="match status" value="1"/>
</dbReference>
<comment type="caution">
    <text evidence="8">The sequence shown here is derived from an EMBL/GenBank/DDBJ whole genome shotgun (WGS) entry which is preliminary data.</text>
</comment>
<dbReference type="InterPro" id="IPR046373">
    <property type="entry name" value="Acyl-CoA_Oxase/DH_mid-dom_sf"/>
</dbReference>
<dbReference type="InterPro" id="IPR036250">
    <property type="entry name" value="AcylCo_DH-like_C"/>
</dbReference>
<protein>
    <recommendedName>
        <fullName evidence="10">Acyl-CoA dehydrogenase</fullName>
    </recommendedName>
</protein>
<keyword evidence="4" id="KW-0274">FAD</keyword>
<reference evidence="8 9" key="1">
    <citation type="submission" date="2015-09" db="EMBL/GenBank/DDBJ databases">
        <authorList>
            <person name="Jackson K.R."/>
            <person name="Lunt B.L."/>
            <person name="Fisher J.N.B."/>
            <person name="Gardner A.V."/>
            <person name="Bailey M.E."/>
            <person name="Deus L.M."/>
            <person name="Earl A.S."/>
            <person name="Gibby P.D."/>
            <person name="Hartmann K.A."/>
            <person name="Liu J.E."/>
            <person name="Manci A.M."/>
            <person name="Nielsen D.A."/>
            <person name="Solomon M.B."/>
            <person name="Breakwell D.P."/>
            <person name="Burnett S.H."/>
            <person name="Grose J.H."/>
        </authorList>
    </citation>
    <scope>NUCLEOTIDE SEQUENCE [LARGE SCALE GENOMIC DNA]</scope>
    <source>
        <strain evidence="8 9">16</strain>
    </source>
</reference>
<dbReference type="GO" id="GO:0050660">
    <property type="term" value="F:flavin adenine dinucleotide binding"/>
    <property type="evidence" value="ECO:0007669"/>
    <property type="project" value="InterPro"/>
</dbReference>
<evidence type="ECO:0000256" key="1">
    <source>
        <dbReference type="ARBA" id="ARBA00001974"/>
    </source>
</evidence>
<dbReference type="Gene3D" id="1.10.540.10">
    <property type="entry name" value="Acyl-CoA dehydrogenase/oxidase, N-terminal domain"/>
    <property type="match status" value="1"/>
</dbReference>
<feature type="domain" description="Acyl-CoA dehydrogenase/oxidase N-terminal" evidence="7">
    <location>
        <begin position="6"/>
        <end position="117"/>
    </location>
</feature>
<evidence type="ECO:0008006" key="10">
    <source>
        <dbReference type="Google" id="ProtNLM"/>
    </source>
</evidence>
<evidence type="ECO:0000313" key="8">
    <source>
        <dbReference type="EMBL" id="KPL53336.1"/>
    </source>
</evidence>
<evidence type="ECO:0000256" key="2">
    <source>
        <dbReference type="ARBA" id="ARBA00009347"/>
    </source>
</evidence>
<dbReference type="InterPro" id="IPR037069">
    <property type="entry name" value="AcylCoA_DH/ox_N_sf"/>
</dbReference>
<dbReference type="PANTHER" id="PTHR43884:SF20">
    <property type="entry name" value="ACYL-COA DEHYDROGENASE FADE28"/>
    <property type="match status" value="1"/>
</dbReference>
<dbReference type="CDD" id="cd00567">
    <property type="entry name" value="ACAD"/>
    <property type="match status" value="1"/>
</dbReference>
<dbReference type="InterPro" id="IPR013786">
    <property type="entry name" value="AcylCoA_DH/ox_N"/>
</dbReference>
<dbReference type="GO" id="GO:0003995">
    <property type="term" value="F:acyl-CoA dehydrogenase activity"/>
    <property type="evidence" value="ECO:0007669"/>
    <property type="project" value="TreeGrafter"/>
</dbReference>
<keyword evidence="3" id="KW-0285">Flavoprotein</keyword>
<comment type="cofactor">
    <cofactor evidence="1">
        <name>FAD</name>
        <dbReference type="ChEBI" id="CHEBI:57692"/>
    </cofactor>
</comment>
<dbReference type="SUPFAM" id="SSF56645">
    <property type="entry name" value="Acyl-CoA dehydrogenase NM domain-like"/>
    <property type="match status" value="1"/>
</dbReference>
<sequence>MNFALTEEQALLRDSIGRYLAETQDFETARRIMRMPNGFSRSLWQGLAELGLPGLLVAEADGGLGASLTDAALAAEELGRHLAAIPFATSAVLAARLLAAAPPASAARGLLARVAAGDRIVAVALDEPGGSTGLPPVATRALPVSGGYRLSGRKIVVVDGAIADDLIVSADLDGTTALFHVTPDGPGLALNRYATVDGRSAADLAIDGVVLPEDALVLGTGAAAALDDGLDAARLMLAAEALGLMERALELTIEHLKTRMQFGRRLSDFQVLTHRVSEMVVRRESARSILYRGLALAKAAPLDRGRAISATMVRVLQSAEFIGSQAIQLHGGMGMSDEGMVGHIYKRLRVIGKTHGDLIWHMDRFIANTADGRAVA</sequence>
<organism evidence="8 9">
    <name type="scientific">Prosthecodimorpha hirschii</name>
    <dbReference type="NCBI Taxonomy" id="665126"/>
    <lineage>
        <taxon>Bacteria</taxon>
        <taxon>Pseudomonadati</taxon>
        <taxon>Pseudomonadota</taxon>
        <taxon>Alphaproteobacteria</taxon>
        <taxon>Hyphomicrobiales</taxon>
        <taxon>Ancalomicrobiaceae</taxon>
        <taxon>Prosthecodimorpha</taxon>
    </lineage>
</organism>
<feature type="domain" description="Acyl-CoA dehydrogenase/oxidase C-terminal" evidence="6">
    <location>
        <begin position="221"/>
        <end position="351"/>
    </location>
</feature>
<dbReference type="InterPro" id="IPR009100">
    <property type="entry name" value="AcylCoA_DH/oxidase_NM_dom_sf"/>
</dbReference>
<evidence type="ECO:0000313" key="9">
    <source>
        <dbReference type="Proteomes" id="UP000048984"/>
    </source>
</evidence>
<dbReference type="Gene3D" id="1.20.140.10">
    <property type="entry name" value="Butyryl-CoA Dehydrogenase, subunit A, domain 3"/>
    <property type="match status" value="1"/>
</dbReference>
<comment type="similarity">
    <text evidence="2">Belongs to the acyl-CoA dehydrogenase family.</text>
</comment>
<keyword evidence="9" id="KW-1185">Reference proteome</keyword>